<gene>
    <name evidence="8 10" type="primary">rpsH</name>
    <name evidence="10" type="ORF">IAA52_02940</name>
</gene>
<dbReference type="AlphaFoldDB" id="A0A9D1CX04"/>
<dbReference type="Proteomes" id="UP000824260">
    <property type="component" value="Unassembled WGS sequence"/>
</dbReference>
<dbReference type="GO" id="GO:0003735">
    <property type="term" value="F:structural constituent of ribosome"/>
    <property type="evidence" value="ECO:0007669"/>
    <property type="project" value="InterPro"/>
</dbReference>
<dbReference type="FunFam" id="3.30.1490.10:FF:000001">
    <property type="entry name" value="30S ribosomal protein S8"/>
    <property type="match status" value="1"/>
</dbReference>
<keyword evidence="2 8" id="KW-0699">rRNA-binding</keyword>
<comment type="caution">
    <text evidence="10">The sequence shown here is derived from an EMBL/GenBank/DDBJ whole genome shotgun (WGS) entry which is preliminary data.</text>
</comment>
<dbReference type="NCBIfam" id="NF001109">
    <property type="entry name" value="PRK00136.1"/>
    <property type="match status" value="1"/>
</dbReference>
<keyword evidence="3 8" id="KW-0694">RNA-binding</keyword>
<dbReference type="HAMAP" id="MF_01302_B">
    <property type="entry name" value="Ribosomal_uS8_B"/>
    <property type="match status" value="1"/>
</dbReference>
<name>A0A9D1CX04_9FIRM</name>
<dbReference type="GO" id="GO:1990904">
    <property type="term" value="C:ribonucleoprotein complex"/>
    <property type="evidence" value="ECO:0007669"/>
    <property type="project" value="UniProtKB-KW"/>
</dbReference>
<evidence type="ECO:0000256" key="4">
    <source>
        <dbReference type="ARBA" id="ARBA00022980"/>
    </source>
</evidence>
<dbReference type="InterPro" id="IPR047863">
    <property type="entry name" value="Ribosomal_uS8_CS"/>
</dbReference>
<keyword evidence="5 8" id="KW-0687">Ribonucleoprotein</keyword>
<dbReference type="InterPro" id="IPR000630">
    <property type="entry name" value="Ribosomal_uS8"/>
</dbReference>
<reference evidence="10" key="1">
    <citation type="submission" date="2020-10" db="EMBL/GenBank/DDBJ databases">
        <authorList>
            <person name="Gilroy R."/>
        </authorList>
    </citation>
    <scope>NUCLEOTIDE SEQUENCE</scope>
    <source>
        <strain evidence="10">ChiSjej6B24-2974</strain>
    </source>
</reference>
<evidence type="ECO:0000256" key="1">
    <source>
        <dbReference type="ARBA" id="ARBA00006471"/>
    </source>
</evidence>
<evidence type="ECO:0000256" key="6">
    <source>
        <dbReference type="ARBA" id="ARBA00035258"/>
    </source>
</evidence>
<dbReference type="Gene3D" id="3.30.1370.30">
    <property type="match status" value="1"/>
</dbReference>
<evidence type="ECO:0000256" key="9">
    <source>
        <dbReference type="RuleBase" id="RU003660"/>
    </source>
</evidence>
<evidence type="ECO:0000256" key="7">
    <source>
        <dbReference type="ARBA" id="ARBA00046740"/>
    </source>
</evidence>
<organism evidence="10 11">
    <name type="scientific">Candidatus Pullichristensenella stercorigallinarum</name>
    <dbReference type="NCBI Taxonomy" id="2840909"/>
    <lineage>
        <taxon>Bacteria</taxon>
        <taxon>Bacillati</taxon>
        <taxon>Bacillota</taxon>
        <taxon>Clostridia</taxon>
        <taxon>Candidatus Pullichristensenella</taxon>
    </lineage>
</organism>
<protein>
    <recommendedName>
        <fullName evidence="6 8">Small ribosomal subunit protein uS8</fullName>
    </recommendedName>
</protein>
<evidence type="ECO:0000256" key="5">
    <source>
        <dbReference type="ARBA" id="ARBA00023274"/>
    </source>
</evidence>
<proteinExistence type="inferred from homology"/>
<dbReference type="FunFam" id="3.30.1370.30:FF:000002">
    <property type="entry name" value="30S ribosomal protein S8"/>
    <property type="match status" value="1"/>
</dbReference>
<dbReference type="GO" id="GO:0019843">
    <property type="term" value="F:rRNA binding"/>
    <property type="evidence" value="ECO:0007669"/>
    <property type="project" value="UniProtKB-UniRule"/>
</dbReference>
<evidence type="ECO:0000313" key="11">
    <source>
        <dbReference type="Proteomes" id="UP000824260"/>
    </source>
</evidence>
<evidence type="ECO:0000256" key="8">
    <source>
        <dbReference type="HAMAP-Rule" id="MF_01302"/>
    </source>
</evidence>
<evidence type="ECO:0000256" key="2">
    <source>
        <dbReference type="ARBA" id="ARBA00022730"/>
    </source>
</evidence>
<dbReference type="EMBL" id="DVFZ01000032">
    <property type="protein sequence ID" value="HIQ82040.1"/>
    <property type="molecule type" value="Genomic_DNA"/>
</dbReference>
<dbReference type="PROSITE" id="PS00053">
    <property type="entry name" value="RIBOSOMAL_S8"/>
    <property type="match status" value="1"/>
</dbReference>
<dbReference type="GO" id="GO:0005737">
    <property type="term" value="C:cytoplasm"/>
    <property type="evidence" value="ECO:0007669"/>
    <property type="project" value="UniProtKB-ARBA"/>
</dbReference>
<accession>A0A9D1CX04</accession>
<comment type="function">
    <text evidence="8">One of the primary rRNA binding proteins, it binds directly to 16S rRNA central domain where it helps coordinate assembly of the platform of the 30S subunit.</text>
</comment>
<dbReference type="GO" id="GO:0005840">
    <property type="term" value="C:ribosome"/>
    <property type="evidence" value="ECO:0007669"/>
    <property type="project" value="UniProtKB-KW"/>
</dbReference>
<dbReference type="Gene3D" id="3.30.1490.10">
    <property type="match status" value="1"/>
</dbReference>
<dbReference type="SUPFAM" id="SSF56047">
    <property type="entry name" value="Ribosomal protein S8"/>
    <property type="match status" value="1"/>
</dbReference>
<evidence type="ECO:0000256" key="3">
    <source>
        <dbReference type="ARBA" id="ARBA00022884"/>
    </source>
</evidence>
<reference evidence="10" key="2">
    <citation type="journal article" date="2021" name="PeerJ">
        <title>Extensive microbial diversity within the chicken gut microbiome revealed by metagenomics and culture.</title>
        <authorList>
            <person name="Gilroy R."/>
            <person name="Ravi A."/>
            <person name="Getino M."/>
            <person name="Pursley I."/>
            <person name="Horton D.L."/>
            <person name="Alikhan N.F."/>
            <person name="Baker D."/>
            <person name="Gharbi K."/>
            <person name="Hall N."/>
            <person name="Watson M."/>
            <person name="Adriaenssens E.M."/>
            <person name="Foster-Nyarko E."/>
            <person name="Jarju S."/>
            <person name="Secka A."/>
            <person name="Antonio M."/>
            <person name="Oren A."/>
            <person name="Chaudhuri R.R."/>
            <person name="La Ragione R."/>
            <person name="Hildebrand F."/>
            <person name="Pallen M.J."/>
        </authorList>
    </citation>
    <scope>NUCLEOTIDE SEQUENCE</scope>
    <source>
        <strain evidence="10">ChiSjej6B24-2974</strain>
    </source>
</reference>
<keyword evidence="4 8" id="KW-0689">Ribosomal protein</keyword>
<comment type="similarity">
    <text evidence="1 8 9">Belongs to the universal ribosomal protein uS8 family.</text>
</comment>
<sequence>MLVNDPIADMLTRIRNALIAKQDTVTMPASNMKKAIANILLDEGYIKSVDYIDDGLQGQIKIVLKYAQGKESVIKGLKRISKPGLRVYAKNDEIPRVLGGLGIAIVSTSKGVMSDKSARAAGIGGEVLAYVW</sequence>
<comment type="subunit">
    <text evidence="7 8">Part of the 30S ribosomal subunit. Contacts proteins S5 and S12.</text>
</comment>
<dbReference type="InterPro" id="IPR035987">
    <property type="entry name" value="Ribosomal_uS8_sf"/>
</dbReference>
<evidence type="ECO:0000313" key="10">
    <source>
        <dbReference type="EMBL" id="HIQ82040.1"/>
    </source>
</evidence>
<dbReference type="PANTHER" id="PTHR11758">
    <property type="entry name" value="40S RIBOSOMAL PROTEIN S15A"/>
    <property type="match status" value="1"/>
</dbReference>
<dbReference type="Pfam" id="PF00410">
    <property type="entry name" value="Ribosomal_S8"/>
    <property type="match status" value="1"/>
</dbReference>
<dbReference type="GO" id="GO:0006412">
    <property type="term" value="P:translation"/>
    <property type="evidence" value="ECO:0007669"/>
    <property type="project" value="UniProtKB-UniRule"/>
</dbReference>